<comment type="caution">
    <text evidence="1">The sequence shown here is derived from an EMBL/GenBank/DDBJ whole genome shotgun (WGS) entry which is preliminary data.</text>
</comment>
<sequence>MALRKIAPVTETASGTGWSVKKTGNVVELRIDGLDAQQTFPAQYAPTSMTYAPVSAQSTTTSYTPRVGINPGGVLTPQGYTGKGYGIITYTV</sequence>
<dbReference type="EMBL" id="VIOG01000004">
    <property type="protein sequence ID" value="MTD91106.1"/>
    <property type="molecule type" value="Genomic_DNA"/>
</dbReference>
<evidence type="ECO:0000313" key="1">
    <source>
        <dbReference type="EMBL" id="MTD91106.1"/>
    </source>
</evidence>
<accession>A0A6I3KAB3</accession>
<name>A0A6I3KAB3_9CORY</name>
<gene>
    <name evidence="1" type="ORF">FME68_04250</name>
</gene>
<dbReference type="AlphaFoldDB" id="A0A6I3KAB3"/>
<dbReference type="Proteomes" id="UP000432568">
    <property type="component" value="Unassembled WGS sequence"/>
</dbReference>
<proteinExistence type="predicted"/>
<evidence type="ECO:0000313" key="2">
    <source>
        <dbReference type="Proteomes" id="UP000432568"/>
    </source>
</evidence>
<reference evidence="1 2" key="1">
    <citation type="submission" date="2019-07" db="EMBL/GenBank/DDBJ databases">
        <title>Draft genome of C. aurimucosum strain 332.</title>
        <authorList>
            <person name="Pacheco L.G.C."/>
            <person name="Aguiar E.R.G.R."/>
            <person name="Barberis C.M."/>
            <person name="Almuzara M.N."/>
            <person name="Traglia G.M."/>
            <person name="Santos C.S."/>
            <person name="Vay C.A."/>
            <person name="Rocha D.J.P.G."/>
        </authorList>
    </citation>
    <scope>NUCLEOTIDE SEQUENCE [LARGE SCALE GENOMIC DNA]</scope>
    <source>
        <strain evidence="1 2">332</strain>
    </source>
</reference>
<protein>
    <submittedName>
        <fullName evidence="1">Uncharacterized protein</fullName>
    </submittedName>
</protein>
<organism evidence="1 2">
    <name type="scientific">Corynebacterium aurimucosum</name>
    <dbReference type="NCBI Taxonomy" id="169292"/>
    <lineage>
        <taxon>Bacteria</taxon>
        <taxon>Bacillati</taxon>
        <taxon>Actinomycetota</taxon>
        <taxon>Actinomycetes</taxon>
        <taxon>Mycobacteriales</taxon>
        <taxon>Corynebacteriaceae</taxon>
        <taxon>Corynebacterium</taxon>
    </lineage>
</organism>